<evidence type="ECO:0000256" key="1">
    <source>
        <dbReference type="SAM" id="Coils"/>
    </source>
</evidence>
<keyword evidence="1" id="KW-0175">Coiled coil</keyword>
<reference evidence="4" key="1">
    <citation type="submission" date="2025-08" db="UniProtKB">
        <authorList>
            <consortium name="RefSeq"/>
        </authorList>
    </citation>
    <scope>IDENTIFICATION</scope>
</reference>
<feature type="compositionally biased region" description="Low complexity" evidence="2">
    <location>
        <begin position="136"/>
        <end position="154"/>
    </location>
</feature>
<feature type="compositionally biased region" description="Basic and acidic residues" evidence="2">
    <location>
        <begin position="194"/>
        <end position="204"/>
    </location>
</feature>
<proteinExistence type="predicted"/>
<feature type="compositionally biased region" description="Low complexity" evidence="2">
    <location>
        <begin position="232"/>
        <end position="257"/>
    </location>
</feature>
<accession>A0A6P7LST1</accession>
<dbReference type="Proteomes" id="UP000515150">
    <property type="component" value="Chromosome 24"/>
</dbReference>
<feature type="region of interest" description="Disordered" evidence="2">
    <location>
        <begin position="108"/>
        <end position="213"/>
    </location>
</feature>
<feature type="region of interest" description="Disordered" evidence="2">
    <location>
        <begin position="1"/>
        <end position="70"/>
    </location>
</feature>
<dbReference type="InParanoid" id="A0A6P7LST1"/>
<evidence type="ECO:0000256" key="2">
    <source>
        <dbReference type="SAM" id="MobiDB-lite"/>
    </source>
</evidence>
<feature type="region of interest" description="Disordered" evidence="2">
    <location>
        <begin position="229"/>
        <end position="301"/>
    </location>
</feature>
<evidence type="ECO:0000313" key="3">
    <source>
        <dbReference type="Proteomes" id="UP000515150"/>
    </source>
</evidence>
<dbReference type="AlphaFoldDB" id="A0A6P7LST1"/>
<dbReference type="GeneID" id="114849603"/>
<evidence type="ECO:0000313" key="4">
    <source>
        <dbReference type="RefSeq" id="XP_028997037.1"/>
    </source>
</evidence>
<feature type="coiled-coil region" evidence="1">
    <location>
        <begin position="73"/>
        <end position="100"/>
    </location>
</feature>
<keyword evidence="3" id="KW-1185">Reference proteome</keyword>
<dbReference type="OrthoDB" id="6158349at2759"/>
<name>A0A6P7LST1_BETSP</name>
<organism evidence="3 4">
    <name type="scientific">Betta splendens</name>
    <name type="common">Siamese fighting fish</name>
    <dbReference type="NCBI Taxonomy" id="158456"/>
    <lineage>
        <taxon>Eukaryota</taxon>
        <taxon>Metazoa</taxon>
        <taxon>Chordata</taxon>
        <taxon>Craniata</taxon>
        <taxon>Vertebrata</taxon>
        <taxon>Euteleostomi</taxon>
        <taxon>Actinopterygii</taxon>
        <taxon>Neopterygii</taxon>
        <taxon>Teleostei</taxon>
        <taxon>Neoteleostei</taxon>
        <taxon>Acanthomorphata</taxon>
        <taxon>Anabantaria</taxon>
        <taxon>Anabantiformes</taxon>
        <taxon>Anabantoidei</taxon>
        <taxon>Osphronemidae</taxon>
        <taxon>Betta</taxon>
    </lineage>
</organism>
<gene>
    <name evidence="4" type="primary">LOC114849603</name>
</gene>
<dbReference type="RefSeq" id="XP_028997037.1">
    <property type="nucleotide sequence ID" value="XM_029141204.3"/>
</dbReference>
<dbReference type="KEGG" id="bspl:114849603"/>
<feature type="compositionally biased region" description="Polar residues" evidence="2">
    <location>
        <begin position="272"/>
        <end position="284"/>
    </location>
</feature>
<sequence>MMEGEPAYPTGARGGKRSERLCSREERKRRKTSGVVGDGSSGQQRLPEGSSVPSVSDDDRSSAASGLDVSDRLTYLEQRMQMQEDEIQMLKMALADVLKRLNISEEHQAAAAGRRTPGAKARPVSLALPSRPPLITSSAASLKKSSTLPSSATSRNYSPTPPRSGGKSPQGSVKDSPCRSTRPRPAPAASTCKKLQDGSGKSKEAAAGAGTRRVTHCKVTMQIYLSPHARKTGSSETAPAAAAVAAGGGAASPPGGARAKRGGKAETRKRSPSFTLNLQKSAGGQNALDDTCSYKSPIKSPSQYFQICY</sequence>
<feature type="compositionally biased region" description="Basic and acidic residues" evidence="2">
    <location>
        <begin position="16"/>
        <end position="26"/>
    </location>
</feature>
<protein>
    <submittedName>
        <fullName evidence="4">Echinoderm microtubule-associated protein-like 1 isoform X1</fullName>
    </submittedName>
</protein>